<keyword evidence="5" id="KW-1185">Reference proteome</keyword>
<feature type="compositionally biased region" description="Acidic residues" evidence="2">
    <location>
        <begin position="52"/>
        <end position="64"/>
    </location>
</feature>
<feature type="compositionally biased region" description="Low complexity" evidence="2">
    <location>
        <begin position="18"/>
        <end position="27"/>
    </location>
</feature>
<evidence type="ECO:0000313" key="5">
    <source>
        <dbReference type="Proteomes" id="UP000626092"/>
    </source>
</evidence>
<protein>
    <recommendedName>
        <fullName evidence="3">Glabrous enhancer-binding protein-like DBD domain-containing protein</fullName>
    </recommendedName>
</protein>
<feature type="region of interest" description="Disordered" evidence="2">
    <location>
        <begin position="1"/>
        <end position="162"/>
    </location>
</feature>
<comment type="similarity">
    <text evidence="1">Belongs to the GeBP family.</text>
</comment>
<feature type="compositionally biased region" description="Basic and acidic residues" evidence="2">
    <location>
        <begin position="39"/>
        <end position="51"/>
    </location>
</feature>
<dbReference type="InterPro" id="IPR007592">
    <property type="entry name" value="GEBP"/>
</dbReference>
<dbReference type="GO" id="GO:0005634">
    <property type="term" value="C:nucleus"/>
    <property type="evidence" value="ECO:0007669"/>
    <property type="project" value="TreeGrafter"/>
</dbReference>
<feature type="compositionally biased region" description="Polar residues" evidence="2">
    <location>
        <begin position="591"/>
        <end position="606"/>
    </location>
</feature>
<evidence type="ECO:0000256" key="2">
    <source>
        <dbReference type="SAM" id="MobiDB-lite"/>
    </source>
</evidence>
<evidence type="ECO:0000259" key="3">
    <source>
        <dbReference type="Pfam" id="PF04504"/>
    </source>
</evidence>
<feature type="compositionally biased region" description="Acidic residues" evidence="2">
    <location>
        <begin position="28"/>
        <end position="38"/>
    </location>
</feature>
<dbReference type="InterPro" id="IPR053932">
    <property type="entry name" value="GeBP-like_DBD"/>
</dbReference>
<proteinExistence type="inferred from homology"/>
<evidence type="ECO:0000313" key="4">
    <source>
        <dbReference type="EMBL" id="KAF7140883.1"/>
    </source>
</evidence>
<dbReference type="Pfam" id="PF04504">
    <property type="entry name" value="GeBP-like_DBD"/>
    <property type="match status" value="1"/>
</dbReference>
<feature type="region of interest" description="Disordered" evidence="2">
    <location>
        <begin position="582"/>
        <end position="615"/>
    </location>
</feature>
<dbReference type="PANTHER" id="PTHR31662:SF33">
    <property type="entry name" value="DNA-BINDING STOREKEEPER PROTEIN TRANSCRIPTIONAL REGULATOR-LIKE PROTEIN"/>
    <property type="match status" value="1"/>
</dbReference>
<comment type="caution">
    <text evidence="4">The sequence shown here is derived from an EMBL/GenBank/DDBJ whole genome shotgun (WGS) entry which is preliminary data.</text>
</comment>
<dbReference type="OrthoDB" id="661680at2759"/>
<organism evidence="4 5">
    <name type="scientific">Rhododendron simsii</name>
    <name type="common">Sims's rhododendron</name>
    <dbReference type="NCBI Taxonomy" id="118357"/>
    <lineage>
        <taxon>Eukaryota</taxon>
        <taxon>Viridiplantae</taxon>
        <taxon>Streptophyta</taxon>
        <taxon>Embryophyta</taxon>
        <taxon>Tracheophyta</taxon>
        <taxon>Spermatophyta</taxon>
        <taxon>Magnoliopsida</taxon>
        <taxon>eudicotyledons</taxon>
        <taxon>Gunneridae</taxon>
        <taxon>Pentapetalae</taxon>
        <taxon>asterids</taxon>
        <taxon>Ericales</taxon>
        <taxon>Ericaceae</taxon>
        <taxon>Ericoideae</taxon>
        <taxon>Rhodoreae</taxon>
        <taxon>Rhododendron</taxon>
    </lineage>
</organism>
<sequence length="633" mass="70486">MASKLAQKRAPLEKDPPSASSSSSSSTSEDDQPTDNEQEENHNQELPKETAESESSEDEDEVVEEVQNNIPSVQKPTPTTTATKTPQPDSPSDSDSESDYETRSAQPSPTASDFTVKPMENPKKPTSKPSPKRPVTETDEKNGKIKKAKVEEEEKSGGSVNRLWSEDDETVILKRMTAFQSKKGADPYLLTGEFHEFIKKSLGVEVSRSQLMDKVRRLKKKYEINAGHGEKGADPVFSKPHEHKCFELSKKVWGGGKDSSNGVDENGKSGNEIVRKTVKLEDSVALQPKENGKGVSGLKEGFKGEMKGVKNVLATGKITSKVANKVIEVDASTIAKYLKYIRPAPEAINYPQPEPIDPDDVNQALYTNPNHASFPHKPGKFRDVYRVLNQSLHYNLYPRGTESKPSKKSAELLYVFMHDNYVMDWAKCIFEQLVDFKGNTIGSARMPFPCMITGILKDQGVRGSRYAKLDQPSPGDITLSVLEKSKSQSKASGAGPSIPALPKGSLYTMPGPRAPLESWLRKIFCLNVAILKMQKRERKERKKMMKEIGKLQGELSWQTRYIESTTNERYETPLEVKIASFNVQEEDPNTDESANSNIKRNLSSDEQYPEEACSPGPHLSLQFLKSQKNWNLA</sequence>
<name>A0A834GS18_RHOSS</name>
<reference evidence="4" key="1">
    <citation type="submission" date="2019-11" db="EMBL/GenBank/DDBJ databases">
        <authorList>
            <person name="Liu Y."/>
            <person name="Hou J."/>
            <person name="Li T.-Q."/>
            <person name="Guan C.-H."/>
            <person name="Wu X."/>
            <person name="Wu H.-Z."/>
            <person name="Ling F."/>
            <person name="Zhang R."/>
            <person name="Shi X.-G."/>
            <person name="Ren J.-P."/>
            <person name="Chen E.-F."/>
            <person name="Sun J.-M."/>
        </authorList>
    </citation>
    <scope>NUCLEOTIDE SEQUENCE</scope>
    <source>
        <strain evidence="4">Adult_tree_wgs_1</strain>
        <tissue evidence="4">Leaves</tissue>
    </source>
</reference>
<accession>A0A834GS18</accession>
<evidence type="ECO:0000256" key="1">
    <source>
        <dbReference type="ARBA" id="ARBA00010820"/>
    </source>
</evidence>
<dbReference type="GO" id="GO:0006355">
    <property type="term" value="P:regulation of DNA-templated transcription"/>
    <property type="evidence" value="ECO:0007669"/>
    <property type="project" value="InterPro"/>
</dbReference>
<dbReference type="Proteomes" id="UP000626092">
    <property type="component" value="Unassembled WGS sequence"/>
</dbReference>
<feature type="domain" description="Glabrous enhancer-binding protein-like DBD" evidence="3">
    <location>
        <begin position="161"/>
        <end position="254"/>
    </location>
</feature>
<dbReference type="PANTHER" id="PTHR31662">
    <property type="entry name" value="BNAANNG10740D PROTEIN-RELATED"/>
    <property type="match status" value="1"/>
</dbReference>
<feature type="compositionally biased region" description="Low complexity" evidence="2">
    <location>
        <begin position="74"/>
        <end position="91"/>
    </location>
</feature>
<feature type="compositionally biased region" description="Polar residues" evidence="2">
    <location>
        <begin position="103"/>
        <end position="113"/>
    </location>
</feature>
<gene>
    <name evidence="4" type="ORF">RHSIM_Rhsim06G0156400</name>
</gene>
<feature type="compositionally biased region" description="Basic and acidic residues" evidence="2">
    <location>
        <begin position="134"/>
        <end position="156"/>
    </location>
</feature>
<dbReference type="AlphaFoldDB" id="A0A834GS18"/>
<dbReference type="EMBL" id="WJXA01000006">
    <property type="protein sequence ID" value="KAF7140883.1"/>
    <property type="molecule type" value="Genomic_DNA"/>
</dbReference>